<dbReference type="AlphaFoldDB" id="Q7N4D2"/>
<dbReference type="eggNOG" id="COG3979">
    <property type="taxonomic scope" value="Bacteria"/>
</dbReference>
<gene>
    <name evidence="1" type="ordered locus">plu2409</name>
</gene>
<protein>
    <submittedName>
        <fullName evidence="1">Photorhabdus luminescens subsp. laumondii TTO1 complete genome segment 9/17</fullName>
    </submittedName>
</protein>
<keyword evidence="2" id="KW-1185">Reference proteome</keyword>
<dbReference type="STRING" id="243265.plu2409"/>
<evidence type="ECO:0000313" key="1">
    <source>
        <dbReference type="EMBL" id="CAE14769.1"/>
    </source>
</evidence>
<proteinExistence type="predicted"/>
<dbReference type="HOGENOM" id="CLU_933500_0_0_6"/>
<accession>Q7N4D2</accession>
<dbReference type="EMBL" id="BX571867">
    <property type="protein sequence ID" value="CAE14769.1"/>
    <property type="molecule type" value="Genomic_DNA"/>
</dbReference>
<evidence type="ECO:0000313" key="2">
    <source>
        <dbReference type="Proteomes" id="UP000002514"/>
    </source>
</evidence>
<dbReference type="KEGG" id="plu:plu2409"/>
<sequence>MMNTKYDLLKNILYKESGINPDYLDIYKKGFNSRDAVKYFLVKKPGELIRNPINGAPVLTFMSYEQYFNSLGVNITYDDLSHYSLEKNCFRVINPWGFVGIQIGESALFSLGVYNPKDMEINGRNYKVYYDFVHPEYTWKGNNKFELFDCPKGESFICTSYNTWQGDFTGKLGVNNFQDLYEPNKQTTIIYAIWASGINKLCNLIGMKFDLVNLVKYINNEKKFPFEVSESGILSAIHLVGPYKLFEVIGNGGFITDEIGTSAFSYIESFSFLEIDPMFNHVMEELCHSM</sequence>
<organism evidence="1 2">
    <name type="scientific">Photorhabdus laumondii subsp. laumondii (strain DSM 15139 / CIP 105565 / TT01)</name>
    <name type="common">Photorhabdus luminescens subsp. laumondii</name>
    <dbReference type="NCBI Taxonomy" id="243265"/>
    <lineage>
        <taxon>Bacteria</taxon>
        <taxon>Pseudomonadati</taxon>
        <taxon>Pseudomonadota</taxon>
        <taxon>Gammaproteobacteria</taxon>
        <taxon>Enterobacterales</taxon>
        <taxon>Morganellaceae</taxon>
        <taxon>Photorhabdus</taxon>
    </lineage>
</organism>
<name>Q7N4D2_PHOLL</name>
<dbReference type="Proteomes" id="UP000002514">
    <property type="component" value="Chromosome"/>
</dbReference>
<reference evidence="2" key="1">
    <citation type="journal article" date="2003" name="Nat. Biotechnol.">
        <title>The genome sequence of the entomopathogenic bacterium Photorhabdus luminescens.</title>
        <authorList>
            <person name="Duchaud E."/>
            <person name="Rusniok C."/>
            <person name="Frangeul L."/>
            <person name="Buchrieser C."/>
            <person name="Givaudan A."/>
            <person name="Taourit S."/>
            <person name="Bocs S."/>
            <person name="Boursaux-Eude C."/>
            <person name="Chandler M."/>
            <person name="Charles J.-F."/>
            <person name="Dassa E."/>
            <person name="Derose R."/>
            <person name="Derzelle S."/>
            <person name="Freyssinet G."/>
            <person name="Gaudriault S."/>
            <person name="Medigue C."/>
            <person name="Lanois A."/>
            <person name="Powell K."/>
            <person name="Siguier P."/>
            <person name="Vincent R."/>
            <person name="Wingate V."/>
            <person name="Zouine M."/>
            <person name="Glaser P."/>
            <person name="Boemare N."/>
            <person name="Danchin A."/>
            <person name="Kunst F."/>
        </authorList>
    </citation>
    <scope>NUCLEOTIDE SEQUENCE [LARGE SCALE GENOMIC DNA]</scope>
    <source>
        <strain evidence="2">DSM 15139 / CIP 105565 / TT01</strain>
    </source>
</reference>